<evidence type="ECO:0000259" key="7">
    <source>
        <dbReference type="PROSITE" id="PS50111"/>
    </source>
</evidence>
<evidence type="ECO:0000256" key="6">
    <source>
        <dbReference type="PROSITE-ProRule" id="PRU00284"/>
    </source>
</evidence>
<dbReference type="NCBIfam" id="TIGR00229">
    <property type="entry name" value="sensory_box"/>
    <property type="match status" value="1"/>
</dbReference>
<organism evidence="9 10">
    <name type="scientific">Marinobacter aromaticivorans</name>
    <dbReference type="NCBI Taxonomy" id="1494078"/>
    <lineage>
        <taxon>Bacteria</taxon>
        <taxon>Pseudomonadati</taxon>
        <taxon>Pseudomonadota</taxon>
        <taxon>Gammaproteobacteria</taxon>
        <taxon>Pseudomonadales</taxon>
        <taxon>Marinobacteraceae</taxon>
        <taxon>Marinobacter</taxon>
    </lineage>
</organism>
<keyword evidence="2" id="KW-0812">Transmembrane</keyword>
<dbReference type="Gene3D" id="3.30.450.20">
    <property type="entry name" value="PAS domain"/>
    <property type="match status" value="1"/>
</dbReference>
<dbReference type="CDD" id="cd00130">
    <property type="entry name" value="PAS"/>
    <property type="match status" value="1"/>
</dbReference>
<dbReference type="SMART" id="SM00283">
    <property type="entry name" value="MA"/>
    <property type="match status" value="1"/>
</dbReference>
<sequence>MSRFESFPDRPHEHAQLLVLTDREGRITYASTAFCALCGFSEDELKADSFSKLRHPRMPKGPLRDLWDTLGRGESWMGMLCNRKADGTDWWLDAFVSPITDTDGTVLEYQAIYRVPDVDIIQRTEQVYRARSKGKQPLALRVPRLGPATEQWLIATLCLAPSLVVGMVGQAGLSALFFALGSAVSFGFLYGLNRPLTRLFNRCRKVVSHPIKQLVYTGNAGLVGEIELTMRLMQVRLEVMAARIRDSGGQIEGNVLQANRLLQVSTDASEKQLLALSTVATSIEEFSASIREVSENTEQAASLSARNRESGEESARSAAAARNSIHALALELEESGQIVEELDKNSQSIGRILDVIVAIAEQTNLLALNAAIEAARAGDSGRGFAVVADEVRSLAQRTQESTNEIQQMISALQEGSRRVVESIDKSKRQSAISVEQVSASTEELQNIVAGISESDGLNQQIAAASEQQNQTVSQLNHDIHDIHQIAVSTSEQLLDTAKAGQAVGYHVGRQQLLIKHLMPAETESECRRL</sequence>
<dbReference type="Gene3D" id="1.10.287.950">
    <property type="entry name" value="Methyl-accepting chemotaxis protein"/>
    <property type="match status" value="1"/>
</dbReference>
<evidence type="ECO:0000256" key="2">
    <source>
        <dbReference type="ARBA" id="ARBA00022692"/>
    </source>
</evidence>
<dbReference type="RefSeq" id="WP_157807794.1">
    <property type="nucleotide sequence ID" value="NZ_JBHTBD010000002.1"/>
</dbReference>
<evidence type="ECO:0000256" key="4">
    <source>
        <dbReference type="ARBA" id="ARBA00023136"/>
    </source>
</evidence>
<dbReference type="CDD" id="cd11386">
    <property type="entry name" value="MCP_signal"/>
    <property type="match status" value="1"/>
</dbReference>
<feature type="domain" description="PAS" evidence="8">
    <location>
        <begin position="18"/>
        <end position="56"/>
    </location>
</feature>
<dbReference type="PROSITE" id="PS50112">
    <property type="entry name" value="PAS"/>
    <property type="match status" value="1"/>
</dbReference>
<dbReference type="InterPro" id="IPR013655">
    <property type="entry name" value="PAS_fold_3"/>
</dbReference>
<accession>A0ABW2IU84</accession>
<dbReference type="Pfam" id="PF08447">
    <property type="entry name" value="PAS_3"/>
    <property type="match status" value="1"/>
</dbReference>
<dbReference type="InterPro" id="IPR035965">
    <property type="entry name" value="PAS-like_dom_sf"/>
</dbReference>
<keyword evidence="5 6" id="KW-0807">Transducer</keyword>
<dbReference type="SUPFAM" id="SSF55785">
    <property type="entry name" value="PYP-like sensor domain (PAS domain)"/>
    <property type="match status" value="1"/>
</dbReference>
<evidence type="ECO:0000256" key="1">
    <source>
        <dbReference type="ARBA" id="ARBA00004370"/>
    </source>
</evidence>
<reference evidence="10" key="1">
    <citation type="journal article" date="2019" name="Int. J. Syst. Evol. Microbiol.">
        <title>The Global Catalogue of Microorganisms (GCM) 10K type strain sequencing project: providing services to taxonomists for standard genome sequencing and annotation.</title>
        <authorList>
            <consortium name="The Broad Institute Genomics Platform"/>
            <consortium name="The Broad Institute Genome Sequencing Center for Infectious Disease"/>
            <person name="Wu L."/>
            <person name="Ma J."/>
        </authorList>
    </citation>
    <scope>NUCLEOTIDE SEQUENCE [LARGE SCALE GENOMIC DNA]</scope>
    <source>
        <strain evidence="10">CCUG 60559</strain>
    </source>
</reference>
<name>A0ABW2IU84_9GAMM</name>
<dbReference type="PROSITE" id="PS50111">
    <property type="entry name" value="CHEMOTAXIS_TRANSDUC_2"/>
    <property type="match status" value="1"/>
</dbReference>
<dbReference type="InterPro" id="IPR000014">
    <property type="entry name" value="PAS"/>
</dbReference>
<dbReference type="EMBL" id="JBHTBD010000002">
    <property type="protein sequence ID" value="MFC7294801.1"/>
    <property type="molecule type" value="Genomic_DNA"/>
</dbReference>
<comment type="caution">
    <text evidence="9">The sequence shown here is derived from an EMBL/GenBank/DDBJ whole genome shotgun (WGS) entry which is preliminary data.</text>
</comment>
<proteinExistence type="predicted"/>
<evidence type="ECO:0000313" key="9">
    <source>
        <dbReference type="EMBL" id="MFC7294801.1"/>
    </source>
</evidence>
<evidence type="ECO:0000256" key="3">
    <source>
        <dbReference type="ARBA" id="ARBA00022989"/>
    </source>
</evidence>
<protein>
    <submittedName>
        <fullName evidence="9">Methyl-accepting chemotaxis protein</fullName>
    </submittedName>
</protein>
<gene>
    <name evidence="9" type="ORF">ACFQQA_08690</name>
</gene>
<keyword evidence="10" id="KW-1185">Reference proteome</keyword>
<dbReference type="Proteomes" id="UP001596506">
    <property type="component" value="Unassembled WGS sequence"/>
</dbReference>
<dbReference type="PANTHER" id="PTHR32089">
    <property type="entry name" value="METHYL-ACCEPTING CHEMOTAXIS PROTEIN MCPB"/>
    <property type="match status" value="1"/>
</dbReference>
<evidence type="ECO:0000256" key="5">
    <source>
        <dbReference type="ARBA" id="ARBA00023224"/>
    </source>
</evidence>
<dbReference type="PANTHER" id="PTHR32089:SF74">
    <property type="entry name" value="METHYL-ACCEPTING CHEMOTAXIS PROTEIN AER"/>
    <property type="match status" value="1"/>
</dbReference>
<dbReference type="SUPFAM" id="SSF58104">
    <property type="entry name" value="Methyl-accepting chemotaxis protein (MCP) signaling domain"/>
    <property type="match status" value="1"/>
</dbReference>
<dbReference type="InterPro" id="IPR004089">
    <property type="entry name" value="MCPsignal_dom"/>
</dbReference>
<keyword evidence="4" id="KW-0472">Membrane</keyword>
<dbReference type="SMART" id="SM00091">
    <property type="entry name" value="PAS"/>
    <property type="match status" value="1"/>
</dbReference>
<dbReference type="Pfam" id="PF00015">
    <property type="entry name" value="MCPsignal"/>
    <property type="match status" value="1"/>
</dbReference>
<comment type="subcellular location">
    <subcellularLocation>
        <location evidence="1">Membrane</location>
    </subcellularLocation>
</comment>
<evidence type="ECO:0000259" key="8">
    <source>
        <dbReference type="PROSITE" id="PS50112"/>
    </source>
</evidence>
<feature type="domain" description="Methyl-accepting transducer" evidence="7">
    <location>
        <begin position="247"/>
        <end position="483"/>
    </location>
</feature>
<keyword evidence="3" id="KW-1133">Transmembrane helix</keyword>
<evidence type="ECO:0000313" key="10">
    <source>
        <dbReference type="Proteomes" id="UP001596506"/>
    </source>
</evidence>